<dbReference type="PATRIC" id="fig|1121305.3.peg.2086"/>
<comment type="caution">
    <text evidence="3">The sequence shown here is derived from an EMBL/GenBank/DDBJ whole genome shotgun (WGS) entry which is preliminary data.</text>
</comment>
<dbReference type="InterPro" id="IPR002933">
    <property type="entry name" value="Peptidase_M20"/>
</dbReference>
<keyword evidence="4" id="KW-1185">Reference proteome</keyword>
<sequence>MNIKKAIEENMEEIKNLREKLHDNAELSFKEFKTQEIILNFFKNLDIHTEVMAKTGVVAVFNKGDECIALRADMDALPVNGVSHVCGHDYHMAIVAGTALVLKKLGFDKCIKFIFQPGEEDEGGALPMIKEGVLENPKVKNMIGFHVWPNVKSGTIEVSSGASMASVDDFRITFKGKGGHAAMPFLCKNPLYPAVDFIQTVNFKSQMEVNPLEAYTIAFTSVQCGTAPNVIADNCEVLGTIRTFDNNLRNKIYENIKSAAYLCARKYGCTSEVNYSFQYPPLVSDEAFTKRFIDTTKALIGEENVITPEKTFAAEDFSFFAEKVPSVHFRLGIEGDNKGIHPLHSSEFNASEDTIFHGIHIITNFILSLYS</sequence>
<gene>
    <name evidence="3" type="primary">yxeP_4</name>
    <name evidence="3" type="ORF">CLCOL_20800</name>
</gene>
<dbReference type="PANTHER" id="PTHR11014">
    <property type="entry name" value="PEPTIDASE M20 FAMILY MEMBER"/>
    <property type="match status" value="1"/>
</dbReference>
<dbReference type="InterPro" id="IPR036264">
    <property type="entry name" value="Bact_exopeptidase_dim_dom"/>
</dbReference>
<dbReference type="STRING" id="1121305.CLCOL_20800"/>
<dbReference type="EC" id="3.-.-.-" evidence="3"/>
<dbReference type="NCBIfam" id="TIGR01891">
    <property type="entry name" value="amidohydrolases"/>
    <property type="match status" value="1"/>
</dbReference>
<dbReference type="Proteomes" id="UP000075374">
    <property type="component" value="Unassembled WGS sequence"/>
</dbReference>
<feature type="binding site" evidence="1">
    <location>
        <position position="88"/>
    </location>
    <ligand>
        <name>Mn(2+)</name>
        <dbReference type="ChEBI" id="CHEBI:29035"/>
        <label>2</label>
    </ligand>
</feature>
<feature type="domain" description="Peptidase M20 dimerisation" evidence="2">
    <location>
        <begin position="169"/>
        <end position="258"/>
    </location>
</feature>
<evidence type="ECO:0000259" key="2">
    <source>
        <dbReference type="Pfam" id="PF07687"/>
    </source>
</evidence>
<accession>A0A151AL19</accession>
<dbReference type="GO" id="GO:0046872">
    <property type="term" value="F:metal ion binding"/>
    <property type="evidence" value="ECO:0007669"/>
    <property type="project" value="UniProtKB-KW"/>
</dbReference>
<feature type="binding site" evidence="1">
    <location>
        <position position="344"/>
    </location>
    <ligand>
        <name>Mn(2+)</name>
        <dbReference type="ChEBI" id="CHEBI:29035"/>
        <label>2</label>
    </ligand>
</feature>
<evidence type="ECO:0000313" key="4">
    <source>
        <dbReference type="Proteomes" id="UP000075374"/>
    </source>
</evidence>
<protein>
    <submittedName>
        <fullName evidence="3">Putative hydrolase YxeP</fullName>
        <ecNumber evidence="3">3.-.-.-</ecNumber>
    </submittedName>
</protein>
<reference evidence="3 4" key="1">
    <citation type="submission" date="2016-02" db="EMBL/GenBank/DDBJ databases">
        <title>Genome sequence of Clostridium colicanis DSM 13634.</title>
        <authorList>
            <person name="Poehlein A."/>
            <person name="Daniel R."/>
        </authorList>
    </citation>
    <scope>NUCLEOTIDE SEQUENCE [LARGE SCALE GENOMIC DNA]</scope>
    <source>
        <strain evidence="3 4">DSM 13634</strain>
    </source>
</reference>
<dbReference type="EMBL" id="LTBB01000011">
    <property type="protein sequence ID" value="KYH28354.1"/>
    <property type="molecule type" value="Genomic_DNA"/>
</dbReference>
<keyword evidence="1" id="KW-0479">Metal-binding</keyword>
<dbReference type="Gene3D" id="3.40.630.10">
    <property type="entry name" value="Zn peptidases"/>
    <property type="match status" value="1"/>
</dbReference>
<feature type="binding site" evidence="1">
    <location>
        <position position="146"/>
    </location>
    <ligand>
        <name>Mn(2+)</name>
        <dbReference type="ChEBI" id="CHEBI:29035"/>
        <label>2</label>
    </ligand>
</feature>
<feature type="binding site" evidence="1">
    <location>
        <position position="86"/>
    </location>
    <ligand>
        <name>Mn(2+)</name>
        <dbReference type="ChEBI" id="CHEBI:29035"/>
        <label>2</label>
    </ligand>
</feature>
<dbReference type="PIRSF" id="PIRSF005962">
    <property type="entry name" value="Pept_M20D_amidohydro"/>
    <property type="match status" value="1"/>
</dbReference>
<dbReference type="AlphaFoldDB" id="A0A151AL19"/>
<dbReference type="PANTHER" id="PTHR11014:SF63">
    <property type="entry name" value="METALLOPEPTIDASE, PUTATIVE (AFU_ORTHOLOGUE AFUA_6G09600)-RELATED"/>
    <property type="match status" value="1"/>
</dbReference>
<dbReference type="RefSeq" id="WP_061858894.1">
    <property type="nucleotide sequence ID" value="NZ_LTBB01000011.1"/>
</dbReference>
<organism evidence="3 4">
    <name type="scientific">Clostridium colicanis DSM 13634</name>
    <dbReference type="NCBI Taxonomy" id="1121305"/>
    <lineage>
        <taxon>Bacteria</taxon>
        <taxon>Bacillati</taxon>
        <taxon>Bacillota</taxon>
        <taxon>Clostridia</taxon>
        <taxon>Eubacteriales</taxon>
        <taxon>Clostridiaceae</taxon>
        <taxon>Clostridium</taxon>
    </lineage>
</organism>
<dbReference type="InterPro" id="IPR011650">
    <property type="entry name" value="Peptidase_M20_dimer"/>
</dbReference>
<dbReference type="SUPFAM" id="SSF55031">
    <property type="entry name" value="Bacterial exopeptidase dimerisation domain"/>
    <property type="match status" value="1"/>
</dbReference>
<keyword evidence="1" id="KW-0464">Manganese</keyword>
<dbReference type="InterPro" id="IPR017439">
    <property type="entry name" value="Amidohydrolase"/>
</dbReference>
<dbReference type="Pfam" id="PF07687">
    <property type="entry name" value="M20_dimer"/>
    <property type="match status" value="1"/>
</dbReference>
<dbReference type="SUPFAM" id="SSF53187">
    <property type="entry name" value="Zn-dependent exopeptidases"/>
    <property type="match status" value="1"/>
</dbReference>
<evidence type="ECO:0000313" key="3">
    <source>
        <dbReference type="EMBL" id="KYH28354.1"/>
    </source>
</evidence>
<evidence type="ECO:0000256" key="1">
    <source>
        <dbReference type="PIRSR" id="PIRSR005962-1"/>
    </source>
</evidence>
<comment type="cofactor">
    <cofactor evidence="1">
        <name>Mn(2+)</name>
        <dbReference type="ChEBI" id="CHEBI:29035"/>
    </cofactor>
    <text evidence="1">The Mn(2+) ion enhances activity.</text>
</comment>
<dbReference type="Pfam" id="PF01546">
    <property type="entry name" value="Peptidase_M20"/>
    <property type="match status" value="1"/>
</dbReference>
<name>A0A151AL19_9CLOT</name>
<keyword evidence="3" id="KW-0378">Hydrolase</keyword>
<proteinExistence type="predicted"/>
<dbReference type="CDD" id="cd03886">
    <property type="entry name" value="M20_Acy1"/>
    <property type="match status" value="1"/>
</dbReference>
<dbReference type="GO" id="GO:0016787">
    <property type="term" value="F:hydrolase activity"/>
    <property type="evidence" value="ECO:0007669"/>
    <property type="project" value="UniProtKB-KW"/>
</dbReference>
<dbReference type="Gene3D" id="3.30.70.360">
    <property type="match status" value="1"/>
</dbReference>
<feature type="binding site" evidence="1">
    <location>
        <position position="120"/>
    </location>
    <ligand>
        <name>Mn(2+)</name>
        <dbReference type="ChEBI" id="CHEBI:29035"/>
        <label>2</label>
    </ligand>
</feature>